<gene>
    <name evidence="2" type="ORF">AB0H72_14445</name>
</gene>
<dbReference type="InterPro" id="IPR010427">
    <property type="entry name" value="DUF1023"/>
</dbReference>
<protein>
    <submittedName>
        <fullName evidence="2">Alpha/beta hydrolase</fullName>
    </submittedName>
</protein>
<dbReference type="Pfam" id="PF06259">
    <property type="entry name" value="Abhydrolase_8"/>
    <property type="match status" value="1"/>
</dbReference>
<dbReference type="GO" id="GO:0016787">
    <property type="term" value="F:hydrolase activity"/>
    <property type="evidence" value="ECO:0007669"/>
    <property type="project" value="UniProtKB-KW"/>
</dbReference>
<proteinExistence type="predicted"/>
<sequence length="419" mass="46399">MRNPDPEENVLNFLDLPLHSGIFRANILARRLEAVIREAGEGISEKLYRSTRDAILRGEQHYISADADNSRIIRDAWDYELPLVGATRRYPDIGLPENPRELNEIWSGLSRSERADLFHADPFIGNRDGIPHVDRDIYNRRTLQNLWERARANGDYRREKVYDEITKMLYTREHGQPPFYLSYIDDNHRFAFSLDDPDHADHVAVLLNPAGPADPVGYADETMRQLRQAALVVDPRAKTSVTLWGAYDHPRSMVQAVFPQNAQDGAALARSYHEGLRVTHEGTPSHNTTIGHSYSGVLAGHSAGHGAVLDTDDLAFIGCWGTGVNDVGDLRLAGVPSGNTAEHVFATMAPRDSVQLMPNTHGPPPTHPEFGATAFTSGSAPGDYRWNPADHFASNYLDSSNPASRNLGLIITGRGDLVS</sequence>
<organism evidence="2 3">
    <name type="scientific">Nocardia fusca</name>
    <dbReference type="NCBI Taxonomy" id="941183"/>
    <lineage>
        <taxon>Bacteria</taxon>
        <taxon>Bacillati</taxon>
        <taxon>Actinomycetota</taxon>
        <taxon>Actinomycetes</taxon>
        <taxon>Mycobacteriales</taxon>
        <taxon>Nocardiaceae</taxon>
        <taxon>Nocardia</taxon>
    </lineage>
</organism>
<evidence type="ECO:0000313" key="3">
    <source>
        <dbReference type="Proteomes" id="UP001551658"/>
    </source>
</evidence>
<name>A0ABV3F8D3_9NOCA</name>
<accession>A0ABV3F8D3</accession>
<reference evidence="2 3" key="1">
    <citation type="submission" date="2024-06" db="EMBL/GenBank/DDBJ databases">
        <title>The Natural Products Discovery Center: Release of the First 8490 Sequenced Strains for Exploring Actinobacteria Biosynthetic Diversity.</title>
        <authorList>
            <person name="Kalkreuter E."/>
            <person name="Kautsar S.A."/>
            <person name="Yang D."/>
            <person name="Bader C.D."/>
            <person name="Teijaro C.N."/>
            <person name="Fluegel L."/>
            <person name="Davis C.M."/>
            <person name="Simpson J.R."/>
            <person name="Lauterbach L."/>
            <person name="Steele A.D."/>
            <person name="Gui C."/>
            <person name="Meng S."/>
            <person name="Li G."/>
            <person name="Viehrig K."/>
            <person name="Ye F."/>
            <person name="Su P."/>
            <person name="Kiefer A.F."/>
            <person name="Nichols A."/>
            <person name="Cepeda A.J."/>
            <person name="Yan W."/>
            <person name="Fan B."/>
            <person name="Jiang Y."/>
            <person name="Adhikari A."/>
            <person name="Zheng C.-J."/>
            <person name="Schuster L."/>
            <person name="Cowan T.M."/>
            <person name="Smanski M.J."/>
            <person name="Chevrette M.G."/>
            <person name="De Carvalho L.P.S."/>
            <person name="Shen B."/>
        </authorList>
    </citation>
    <scope>NUCLEOTIDE SEQUENCE [LARGE SCALE GENOMIC DNA]</scope>
    <source>
        <strain evidence="2 3">NPDC050671</strain>
    </source>
</reference>
<feature type="domain" description="DUF1023" evidence="1">
    <location>
        <begin position="191"/>
        <end position="358"/>
    </location>
</feature>
<evidence type="ECO:0000259" key="1">
    <source>
        <dbReference type="Pfam" id="PF06259"/>
    </source>
</evidence>
<keyword evidence="2" id="KW-0378">Hydrolase</keyword>
<keyword evidence="3" id="KW-1185">Reference proteome</keyword>
<dbReference type="EMBL" id="JBFAIH010000007">
    <property type="protein sequence ID" value="MEV0363895.1"/>
    <property type="molecule type" value="Genomic_DNA"/>
</dbReference>
<comment type="caution">
    <text evidence="2">The sequence shown here is derived from an EMBL/GenBank/DDBJ whole genome shotgun (WGS) entry which is preliminary data.</text>
</comment>
<dbReference type="Proteomes" id="UP001551658">
    <property type="component" value="Unassembled WGS sequence"/>
</dbReference>
<dbReference type="RefSeq" id="WP_357978658.1">
    <property type="nucleotide sequence ID" value="NZ_JBFAIH010000007.1"/>
</dbReference>
<evidence type="ECO:0000313" key="2">
    <source>
        <dbReference type="EMBL" id="MEV0363895.1"/>
    </source>
</evidence>